<evidence type="ECO:0000313" key="4">
    <source>
        <dbReference type="Proteomes" id="UP000277437"/>
    </source>
</evidence>
<feature type="region of interest" description="Disordered" evidence="1">
    <location>
        <begin position="1"/>
        <end position="38"/>
    </location>
</feature>
<accession>A0AAX3FPX6</accession>
<feature type="domain" description="Surface presentation of antigen" evidence="2">
    <location>
        <begin position="270"/>
        <end position="331"/>
    </location>
</feature>
<evidence type="ECO:0000313" key="3">
    <source>
        <dbReference type="EMBL" id="VEF72699.1"/>
    </source>
</evidence>
<name>A0AAX3FPX6_9PSED</name>
<protein>
    <submittedName>
        <fullName evidence="3">Protein SpaN</fullName>
    </submittedName>
</protein>
<feature type="region of interest" description="Disordered" evidence="1">
    <location>
        <begin position="296"/>
        <end position="348"/>
    </location>
</feature>
<gene>
    <name evidence="3" type="primary">spaN</name>
    <name evidence="3" type="ORF">NCTC7357_00935</name>
</gene>
<dbReference type="InterPro" id="IPR056746">
    <property type="entry name" value="SPAN_dom"/>
</dbReference>
<evidence type="ECO:0000259" key="2">
    <source>
        <dbReference type="Pfam" id="PF02510"/>
    </source>
</evidence>
<evidence type="ECO:0000256" key="1">
    <source>
        <dbReference type="SAM" id="MobiDB-lite"/>
    </source>
</evidence>
<dbReference type="AlphaFoldDB" id="A0AAX3FPX6"/>
<reference evidence="3 4" key="1">
    <citation type="submission" date="2018-12" db="EMBL/GenBank/DDBJ databases">
        <authorList>
            <consortium name="Pathogen Informatics"/>
        </authorList>
    </citation>
    <scope>NUCLEOTIDE SEQUENCE [LARGE SCALE GENOMIC DNA]</scope>
    <source>
        <strain evidence="3 4">NCTC7357</strain>
    </source>
</reference>
<dbReference type="Pfam" id="PF02510">
    <property type="entry name" value="SPAN"/>
    <property type="match status" value="1"/>
</dbReference>
<organism evidence="3 4">
    <name type="scientific">Pseudomonas chlororaphis</name>
    <dbReference type="NCBI Taxonomy" id="587753"/>
    <lineage>
        <taxon>Bacteria</taxon>
        <taxon>Pseudomonadati</taxon>
        <taxon>Pseudomonadota</taxon>
        <taxon>Gammaproteobacteria</taxon>
        <taxon>Pseudomonadales</taxon>
        <taxon>Pseudomonadaceae</taxon>
        <taxon>Pseudomonas</taxon>
    </lineage>
</organism>
<sequence length="348" mass="36428">MSTVSPPVAAAHPVKDLLPGDEPGQKNQPPVSEDRHELDELPQGALVLLTQLQPLRELPLKLSLAAPRSGAVTESTVAKASVGRAMYLPVKQPSASSSPAPDQVAADTTIKHKAALSATRLAVSGQAQVPVQMPAQMPAQMSAPVSVQPSVAVAIQPDQAGANVSVQQSATQLPAAAQVPVQAAVASTLNTADQAAADRPLKQEAPQALPAQPLPLLDKVAHLHHAMNSTGPAKATPEPKPAPEAGIAKEGRSYLQVPFSKGDAVGLITVSKAGGERPEQLLLNPSSASVFSHLSDSLAQAPDPRWRLTDQQGHEHRQGHDQGRADEEVEEERRQALRDKPEQGGQQT</sequence>
<dbReference type="RefSeq" id="WP_124324727.1">
    <property type="nucleotide sequence ID" value="NZ_CP118137.1"/>
</dbReference>
<proteinExistence type="predicted"/>
<dbReference type="Proteomes" id="UP000277437">
    <property type="component" value="Chromosome"/>
</dbReference>
<feature type="compositionally biased region" description="Basic and acidic residues" evidence="1">
    <location>
        <begin position="304"/>
        <end position="342"/>
    </location>
</feature>
<dbReference type="EMBL" id="LR134334">
    <property type="protein sequence ID" value="VEF72699.1"/>
    <property type="molecule type" value="Genomic_DNA"/>
</dbReference>